<dbReference type="EMBL" id="JBGBPQ010000012">
    <property type="protein sequence ID" value="KAL1514448.1"/>
    <property type="molecule type" value="Genomic_DNA"/>
</dbReference>
<reference evidence="6 7" key="1">
    <citation type="journal article" date="2024" name="Science">
        <title>Giant polyketide synthase enzymes in the biosynthesis of giant marine polyether toxins.</title>
        <authorList>
            <person name="Fallon T.R."/>
            <person name="Shende V.V."/>
            <person name="Wierzbicki I.H."/>
            <person name="Pendleton A.L."/>
            <person name="Watervoot N.F."/>
            <person name="Auber R.P."/>
            <person name="Gonzalez D.J."/>
            <person name="Wisecaver J.H."/>
            <person name="Moore B.S."/>
        </authorList>
    </citation>
    <scope>NUCLEOTIDE SEQUENCE [LARGE SCALE GENOMIC DNA]</scope>
    <source>
        <strain evidence="6 7">12B1</strain>
    </source>
</reference>
<feature type="region of interest" description="Disordered" evidence="4">
    <location>
        <begin position="160"/>
        <end position="210"/>
    </location>
</feature>
<dbReference type="PANTHER" id="PTHR34524">
    <property type="entry name" value="CALCYPHOSIN"/>
    <property type="match status" value="1"/>
</dbReference>
<keyword evidence="3" id="KW-0106">Calcium</keyword>
<evidence type="ECO:0000256" key="3">
    <source>
        <dbReference type="ARBA" id="ARBA00022837"/>
    </source>
</evidence>
<evidence type="ECO:0000259" key="5">
    <source>
        <dbReference type="PROSITE" id="PS50222"/>
    </source>
</evidence>
<dbReference type="InterPro" id="IPR011992">
    <property type="entry name" value="EF-hand-dom_pair"/>
</dbReference>
<dbReference type="Pfam" id="PF13499">
    <property type="entry name" value="EF-hand_7"/>
    <property type="match status" value="1"/>
</dbReference>
<keyword evidence="2" id="KW-0677">Repeat</keyword>
<keyword evidence="1" id="KW-0479">Metal-binding</keyword>
<dbReference type="InterPro" id="IPR018247">
    <property type="entry name" value="EF_Hand_1_Ca_BS"/>
</dbReference>
<evidence type="ECO:0000313" key="7">
    <source>
        <dbReference type="Proteomes" id="UP001515480"/>
    </source>
</evidence>
<feature type="domain" description="EF-hand" evidence="5">
    <location>
        <begin position="380"/>
        <end position="415"/>
    </location>
</feature>
<feature type="region of interest" description="Disordered" evidence="4">
    <location>
        <begin position="301"/>
        <end position="320"/>
    </location>
</feature>
<evidence type="ECO:0000256" key="2">
    <source>
        <dbReference type="ARBA" id="ARBA00022737"/>
    </source>
</evidence>
<dbReference type="GO" id="GO:0005509">
    <property type="term" value="F:calcium ion binding"/>
    <property type="evidence" value="ECO:0007669"/>
    <property type="project" value="InterPro"/>
</dbReference>
<dbReference type="InterPro" id="IPR051581">
    <property type="entry name" value="Ca-bind"/>
</dbReference>
<gene>
    <name evidence="6" type="ORF">AB1Y20_003547</name>
</gene>
<organism evidence="6 7">
    <name type="scientific">Prymnesium parvum</name>
    <name type="common">Toxic golden alga</name>
    <dbReference type="NCBI Taxonomy" id="97485"/>
    <lineage>
        <taxon>Eukaryota</taxon>
        <taxon>Haptista</taxon>
        <taxon>Haptophyta</taxon>
        <taxon>Prymnesiophyceae</taxon>
        <taxon>Prymnesiales</taxon>
        <taxon>Prymnesiaceae</taxon>
        <taxon>Prymnesium</taxon>
    </lineage>
</organism>
<dbReference type="Proteomes" id="UP001515480">
    <property type="component" value="Unassembled WGS sequence"/>
</dbReference>
<protein>
    <recommendedName>
        <fullName evidence="5">EF-hand domain-containing protein</fullName>
    </recommendedName>
</protein>
<dbReference type="CDD" id="cd00051">
    <property type="entry name" value="EFh"/>
    <property type="match status" value="1"/>
</dbReference>
<feature type="compositionally biased region" description="Low complexity" evidence="4">
    <location>
        <begin position="522"/>
        <end position="533"/>
    </location>
</feature>
<evidence type="ECO:0000256" key="4">
    <source>
        <dbReference type="SAM" id="MobiDB-lite"/>
    </source>
</evidence>
<dbReference type="SUPFAM" id="SSF47473">
    <property type="entry name" value="EF-hand"/>
    <property type="match status" value="1"/>
</dbReference>
<accession>A0AB34J460</accession>
<name>A0AB34J460_PRYPA</name>
<sequence length="573" mass="63640">MIVAVTIAVAGSGEARLRISPLAQLLPSAPFLPPRHPAPSAAERTHLAAATSLPSLDRPLPMDELVRHVRRLLTDKNDRYVVELRRPKRKAPPAADEEVVSRAEFCARVMRVLKREMPRVPPRTLREALQQVFDSWDVDAQGSLSLVELLRLMVRRGPVRKPRSRRPDMISQAEIRVPSPLRDPHASQLSDASAPRLSARTPRAVASPPQPVVSAQLKERLAKALAVHQRAVLSAVRRRVSLDAEEIGKRELCRLIAHQLPKEEWSHPSIIAAYIQPMVDENDHVQLATLEHALRRSSSLSTPLHGGCAKEQPARTKNVTSRMSAVKMGEGVDVRDHLREALARKTIRVSDLFVEWDLDGDGNISRDEFRKSLNTMGVSAAKTDMDVLFDRFDRDKNGAISIRELNTALRPKVEAKVKQEVQVRKVQVLDIEMIRNQTKSHYLQTSQTYSIRAPKPMPPNAIRLHPITGKHVWNLSQGPDADSFGLQDDFSIKLSPLSPQRCVRSTSPQGYLLGGKSVSATSKSVHVSKSTSSLLPPKMSGTTTRNASDVGPSSIAEHDPDFWRGQSAPRINH</sequence>
<feature type="region of interest" description="Disordered" evidence="4">
    <location>
        <begin position="522"/>
        <end position="573"/>
    </location>
</feature>
<dbReference type="AlphaFoldDB" id="A0AB34J460"/>
<dbReference type="PROSITE" id="PS50222">
    <property type="entry name" value="EF_HAND_2"/>
    <property type="match status" value="3"/>
</dbReference>
<evidence type="ECO:0000313" key="6">
    <source>
        <dbReference type="EMBL" id="KAL1514448.1"/>
    </source>
</evidence>
<keyword evidence="7" id="KW-1185">Reference proteome</keyword>
<dbReference type="SMART" id="SM00054">
    <property type="entry name" value="EFh"/>
    <property type="match status" value="3"/>
</dbReference>
<feature type="domain" description="EF-hand" evidence="5">
    <location>
        <begin position="124"/>
        <end position="159"/>
    </location>
</feature>
<proteinExistence type="predicted"/>
<dbReference type="Gene3D" id="1.10.238.10">
    <property type="entry name" value="EF-hand"/>
    <property type="match status" value="2"/>
</dbReference>
<feature type="domain" description="EF-hand" evidence="5">
    <location>
        <begin position="344"/>
        <end position="379"/>
    </location>
</feature>
<dbReference type="PROSITE" id="PS00018">
    <property type="entry name" value="EF_HAND_1"/>
    <property type="match status" value="2"/>
</dbReference>
<dbReference type="PANTHER" id="PTHR34524:SF6">
    <property type="entry name" value="CALCYPHOSINE LIKE"/>
    <property type="match status" value="1"/>
</dbReference>
<evidence type="ECO:0000256" key="1">
    <source>
        <dbReference type="ARBA" id="ARBA00022723"/>
    </source>
</evidence>
<comment type="caution">
    <text evidence="6">The sequence shown here is derived from an EMBL/GenBank/DDBJ whole genome shotgun (WGS) entry which is preliminary data.</text>
</comment>
<dbReference type="InterPro" id="IPR002048">
    <property type="entry name" value="EF_hand_dom"/>
</dbReference>